<proteinExistence type="predicted"/>
<gene>
    <name evidence="1" type="ORF">NN4_26380</name>
</gene>
<dbReference type="EMBL" id="BJXA01000014">
    <property type="protein sequence ID" value="GEM38119.1"/>
    <property type="molecule type" value="Genomic_DNA"/>
</dbReference>
<name>A0A511MC01_9NOCA</name>
<dbReference type="Gene3D" id="1.20.1290.10">
    <property type="entry name" value="AhpD-like"/>
    <property type="match status" value="1"/>
</dbReference>
<evidence type="ECO:0000313" key="2">
    <source>
        <dbReference type="Proteomes" id="UP000321424"/>
    </source>
</evidence>
<keyword evidence="2" id="KW-1185">Reference proteome</keyword>
<dbReference type="Proteomes" id="UP000321424">
    <property type="component" value="Unassembled WGS sequence"/>
</dbReference>
<dbReference type="AlphaFoldDB" id="A0A511MC01"/>
<evidence type="ECO:0000313" key="1">
    <source>
        <dbReference type="EMBL" id="GEM38119.1"/>
    </source>
</evidence>
<protein>
    <submittedName>
        <fullName evidence="1">Uncharacterized protein</fullName>
    </submittedName>
</protein>
<sequence length="102" mass="11010">MDEQWQRLGEHLESVPGRLPGEVRRQIRRRATDSAEGDGVPAELAAFIDLVAQRSSRVTAATVAGLTAAGHSDDEIFEAAALAAYGAADRRLRAARRAWEGL</sequence>
<comment type="caution">
    <text evidence="1">The sequence shown here is derived from an EMBL/GenBank/DDBJ whole genome shotgun (WGS) entry which is preliminary data.</text>
</comment>
<dbReference type="SUPFAM" id="SSF69118">
    <property type="entry name" value="AhpD-like"/>
    <property type="match status" value="1"/>
</dbReference>
<organism evidence="1 2">
    <name type="scientific">Nocardia ninae NBRC 108245</name>
    <dbReference type="NCBI Taxonomy" id="1210091"/>
    <lineage>
        <taxon>Bacteria</taxon>
        <taxon>Bacillati</taxon>
        <taxon>Actinomycetota</taxon>
        <taxon>Actinomycetes</taxon>
        <taxon>Mycobacteriales</taxon>
        <taxon>Nocardiaceae</taxon>
        <taxon>Nocardia</taxon>
    </lineage>
</organism>
<reference evidence="1 2" key="1">
    <citation type="submission" date="2019-07" db="EMBL/GenBank/DDBJ databases">
        <title>Whole genome shotgun sequence of Nocardia ninae NBRC 108245.</title>
        <authorList>
            <person name="Hosoyama A."/>
            <person name="Uohara A."/>
            <person name="Ohji S."/>
            <person name="Ichikawa N."/>
        </authorList>
    </citation>
    <scope>NUCLEOTIDE SEQUENCE [LARGE SCALE GENOMIC DNA]</scope>
    <source>
        <strain evidence="1 2">NBRC 108245</strain>
    </source>
</reference>
<dbReference type="InterPro" id="IPR029032">
    <property type="entry name" value="AhpD-like"/>
</dbReference>
<accession>A0A511MC01</accession>